<feature type="region of interest" description="Disordered" evidence="6">
    <location>
        <begin position="304"/>
        <end position="338"/>
    </location>
</feature>
<keyword evidence="4" id="KW-0564">Palmitate</keyword>
<dbReference type="InterPro" id="IPR005534">
    <property type="entry name" value="Curli_assmbl/transp-comp_CsgG"/>
</dbReference>
<dbReference type="RefSeq" id="WP_259962093.1">
    <property type="nucleotide sequence ID" value="NZ_JAOAMV010000004.1"/>
</dbReference>
<dbReference type="Gene3D" id="3.40.50.10610">
    <property type="entry name" value="ABC-type transport auxiliary lipoprotein component"/>
    <property type="match status" value="2"/>
</dbReference>
<proteinExistence type="predicted"/>
<evidence type="ECO:0000256" key="1">
    <source>
        <dbReference type="ARBA" id="ARBA00022475"/>
    </source>
</evidence>
<dbReference type="EMBL" id="JAOAMV010000004">
    <property type="protein sequence ID" value="MCT2559222.1"/>
    <property type="molecule type" value="Genomic_DNA"/>
</dbReference>
<keyword evidence="9" id="KW-1185">Reference proteome</keyword>
<reference evidence="8" key="1">
    <citation type="submission" date="2022-09" db="EMBL/GenBank/DDBJ databases">
        <title>The genome sequence of Tsuneonella sp. YG55.</title>
        <authorList>
            <person name="Liu Y."/>
        </authorList>
    </citation>
    <scope>NUCLEOTIDE SEQUENCE</scope>
    <source>
        <strain evidence="8">YG55</strain>
    </source>
</reference>
<name>A0A9X2W1W3_9SPHN</name>
<dbReference type="PANTHER" id="PTHR41164:SF1">
    <property type="entry name" value="CURLI PRODUCTION ASSEMBLY_TRANSPORT COMPONENT CSGG"/>
    <property type="match status" value="1"/>
</dbReference>
<dbReference type="GO" id="GO:0030288">
    <property type="term" value="C:outer membrane-bounded periplasmic space"/>
    <property type="evidence" value="ECO:0007669"/>
    <property type="project" value="InterPro"/>
</dbReference>
<dbReference type="PROSITE" id="PS51257">
    <property type="entry name" value="PROKAR_LIPOPROTEIN"/>
    <property type="match status" value="1"/>
</dbReference>
<evidence type="ECO:0000256" key="7">
    <source>
        <dbReference type="SAM" id="SignalP"/>
    </source>
</evidence>
<dbReference type="Pfam" id="PF03783">
    <property type="entry name" value="CsgG"/>
    <property type="match status" value="1"/>
</dbReference>
<keyword evidence="5" id="KW-0449">Lipoprotein</keyword>
<dbReference type="Proteomes" id="UP001142648">
    <property type="component" value="Unassembled WGS sequence"/>
</dbReference>
<feature type="signal peptide" evidence="7">
    <location>
        <begin position="1"/>
        <end position="24"/>
    </location>
</feature>
<evidence type="ECO:0000256" key="6">
    <source>
        <dbReference type="SAM" id="MobiDB-lite"/>
    </source>
</evidence>
<keyword evidence="2 7" id="KW-0732">Signal</keyword>
<evidence type="ECO:0000313" key="8">
    <source>
        <dbReference type="EMBL" id="MCT2559222.1"/>
    </source>
</evidence>
<accession>A0A9X2W1W3</accession>
<dbReference type="PANTHER" id="PTHR41164">
    <property type="entry name" value="CURLI PRODUCTION ASSEMBLY/TRANSPORT COMPONENT CSGG"/>
    <property type="match status" value="1"/>
</dbReference>
<gene>
    <name evidence="8" type="ORF">N0B51_09520</name>
</gene>
<sequence length="338" mass="36587">MSIFRHRARLLVAALGAAALTGCATVGEDGRSLFPETRSKAFYPDKTQTQHLLAEIPAPTRPVAVAVYGFADQTGQFKPVENGQTLSRAVSQGGAAMLVKALQDAGNRQWFTIVERESLKNLLNERQIIREMRERYLGEQGINPQALPALLFAGVLLEGGVVGYDTNTVTGGAGAAFLGIGGRSEYRQDTVTVYLRAVSVRTGEVLTSVTASKTIASQSIGANAFRYVAFKELLQAEAGYTTNEPDQVALQQAIEKAVYGLVMEGVDLKLWDFADREAGLPMLAAYKRERDGKIDGEKFEAAMRAAPPLRTKKRTASTEEPNQRAMMRAAEAAGVRTN</sequence>
<keyword evidence="1" id="KW-1003">Cell membrane</keyword>
<comment type="caution">
    <text evidence="8">The sequence shown here is derived from an EMBL/GenBank/DDBJ whole genome shotgun (WGS) entry which is preliminary data.</text>
</comment>
<evidence type="ECO:0000256" key="4">
    <source>
        <dbReference type="ARBA" id="ARBA00023139"/>
    </source>
</evidence>
<dbReference type="AlphaFoldDB" id="A0A9X2W1W3"/>
<evidence type="ECO:0000256" key="3">
    <source>
        <dbReference type="ARBA" id="ARBA00023136"/>
    </source>
</evidence>
<organism evidence="8 9">
    <name type="scientific">Tsuneonella litorea</name>
    <dbReference type="NCBI Taxonomy" id="2976475"/>
    <lineage>
        <taxon>Bacteria</taxon>
        <taxon>Pseudomonadati</taxon>
        <taxon>Pseudomonadota</taxon>
        <taxon>Alphaproteobacteria</taxon>
        <taxon>Sphingomonadales</taxon>
        <taxon>Erythrobacteraceae</taxon>
        <taxon>Tsuneonella</taxon>
    </lineage>
</organism>
<evidence type="ECO:0000256" key="2">
    <source>
        <dbReference type="ARBA" id="ARBA00022729"/>
    </source>
</evidence>
<keyword evidence="3" id="KW-0472">Membrane</keyword>
<evidence type="ECO:0000313" key="9">
    <source>
        <dbReference type="Proteomes" id="UP001142648"/>
    </source>
</evidence>
<feature type="chain" id="PRO_5040936258" evidence="7">
    <location>
        <begin position="25"/>
        <end position="338"/>
    </location>
</feature>
<evidence type="ECO:0000256" key="5">
    <source>
        <dbReference type="ARBA" id="ARBA00023288"/>
    </source>
</evidence>
<protein>
    <submittedName>
        <fullName evidence="8">Curlin</fullName>
    </submittedName>
</protein>